<dbReference type="FunFam" id="3.40.50.1970:FF:000001">
    <property type="entry name" value="3-dehydroquinate synthase"/>
    <property type="match status" value="1"/>
</dbReference>
<dbReference type="EC" id="4.2.3.4" evidence="7 18"/>
<keyword evidence="17 18" id="KW-0170">Cobalt</keyword>
<gene>
    <name evidence="18 21" type="primary">aroB</name>
    <name evidence="21" type="ORF">FE785_10490</name>
</gene>
<feature type="binding site" evidence="18">
    <location>
        <position position="262"/>
    </location>
    <ligand>
        <name>Zn(2+)</name>
        <dbReference type="ChEBI" id="CHEBI:29105"/>
    </ligand>
</feature>
<keyword evidence="9 18" id="KW-0963">Cytoplasm</keyword>
<keyword evidence="13 18" id="KW-0862">Zinc</keyword>
<dbReference type="SUPFAM" id="SSF56796">
    <property type="entry name" value="Dehydroquinate synthase-like"/>
    <property type="match status" value="1"/>
</dbReference>
<sequence length="360" mass="39660">MKTLHVDLDERSYPIFIGQGLMGQAELVKPYVKGKQVLIVTNTTVAPLYLESCEKAFAEFDVHSVVLPDGEQYKNLQTLNLVFDELIGKRFDRSCTLVALGGGVIGDMTGFAAAAFQRGVNFIQMPTTLLSQVDSSVGGKTGVNHPMGKNMIGAFHQPQCVVIDTDTLNTLEDRQLSAGLAEVIKYGLIVDEPFFEWLEEHLEKLLARDPQTLSEAIERSCQNKAKIVALDEKEAGLRALFNLGHTFGHAIEAGMGYGNWLHGEGVSAGTMQAVYLSKLMGLLSESDEVRIAKIFERAKLPIKPPSSKQMNNKQFLDLMAGDKKVQAGKIRLVLLKRIGEAYVTSDYPAALLEQTLTEWR</sequence>
<dbReference type="OrthoDB" id="9806583at2"/>
<comment type="cofactor">
    <cofactor evidence="18">
        <name>Co(2+)</name>
        <dbReference type="ChEBI" id="CHEBI:48828"/>
    </cofactor>
    <cofactor evidence="18">
        <name>Zn(2+)</name>
        <dbReference type="ChEBI" id="CHEBI:29105"/>
    </cofactor>
    <text evidence="18">Binds 1 divalent metal cation per subunit. Can use either Co(2+) or Zn(2+).</text>
</comment>
<dbReference type="InterPro" id="IPR030963">
    <property type="entry name" value="DHQ_synth_fam"/>
</dbReference>
<dbReference type="PIRSF" id="PIRSF001455">
    <property type="entry name" value="DHQ_synth"/>
    <property type="match status" value="1"/>
</dbReference>
<dbReference type="GO" id="GO:0009073">
    <property type="term" value="P:aromatic amino acid family biosynthetic process"/>
    <property type="evidence" value="ECO:0007669"/>
    <property type="project" value="UniProtKB-KW"/>
</dbReference>
<dbReference type="InterPro" id="IPR030960">
    <property type="entry name" value="DHQS/DOIS_N"/>
</dbReference>
<evidence type="ECO:0000256" key="13">
    <source>
        <dbReference type="ARBA" id="ARBA00022833"/>
    </source>
</evidence>
<feature type="binding site" evidence="18">
    <location>
        <position position="182"/>
    </location>
    <ligand>
        <name>Zn(2+)</name>
        <dbReference type="ChEBI" id="CHEBI:29105"/>
    </ligand>
</feature>
<evidence type="ECO:0000256" key="18">
    <source>
        <dbReference type="HAMAP-Rule" id="MF_00110"/>
    </source>
</evidence>
<keyword evidence="11 18" id="KW-0479">Metal-binding</keyword>
<dbReference type="Gene3D" id="3.40.50.1970">
    <property type="match status" value="1"/>
</dbReference>
<dbReference type="Pfam" id="PF01761">
    <property type="entry name" value="DHQ_synthase"/>
    <property type="match status" value="1"/>
</dbReference>
<evidence type="ECO:0000313" key="22">
    <source>
        <dbReference type="Proteomes" id="UP000304864"/>
    </source>
</evidence>
<feature type="binding site" evidence="18">
    <location>
        <position position="245"/>
    </location>
    <ligand>
        <name>Zn(2+)</name>
        <dbReference type="ChEBI" id="CHEBI:29105"/>
    </ligand>
</feature>
<evidence type="ECO:0000259" key="20">
    <source>
        <dbReference type="Pfam" id="PF24621"/>
    </source>
</evidence>
<keyword evidence="14 18" id="KW-0520">NAD</keyword>
<dbReference type="PANTHER" id="PTHR43622:SF7">
    <property type="entry name" value="3-DEHYDROQUINATE SYNTHASE, CHLOROPLASTIC"/>
    <property type="match status" value="1"/>
</dbReference>
<comment type="subcellular location">
    <subcellularLocation>
        <location evidence="4 18">Cytoplasm</location>
    </subcellularLocation>
</comment>
<feature type="domain" description="3-dehydroquinate synthase N-terminal" evidence="19">
    <location>
        <begin position="65"/>
        <end position="177"/>
    </location>
</feature>
<dbReference type="RefSeq" id="WP_138565691.1">
    <property type="nucleotide sequence ID" value="NZ_CP040602.1"/>
</dbReference>
<proteinExistence type="inferred from homology"/>
<accession>A0A4P9K9K4</accession>
<feature type="binding site" evidence="18">
    <location>
        <position position="140"/>
    </location>
    <ligand>
        <name>NAD(+)</name>
        <dbReference type="ChEBI" id="CHEBI:57540"/>
    </ligand>
</feature>
<evidence type="ECO:0000256" key="9">
    <source>
        <dbReference type="ARBA" id="ARBA00022490"/>
    </source>
</evidence>
<dbReference type="GO" id="GO:0008652">
    <property type="term" value="P:amino acid biosynthetic process"/>
    <property type="evidence" value="ECO:0007669"/>
    <property type="project" value="UniProtKB-KW"/>
</dbReference>
<name>A0A4P9K9K4_9GAMM</name>
<organism evidence="21 22">
    <name type="scientific">Thiomicrorhabdus sediminis</name>
    <dbReference type="NCBI Taxonomy" id="2580412"/>
    <lineage>
        <taxon>Bacteria</taxon>
        <taxon>Pseudomonadati</taxon>
        <taxon>Pseudomonadota</taxon>
        <taxon>Gammaproteobacteria</taxon>
        <taxon>Thiotrichales</taxon>
        <taxon>Piscirickettsiaceae</taxon>
        <taxon>Thiomicrorhabdus</taxon>
    </lineage>
</organism>
<comment type="pathway">
    <text evidence="5 18">Metabolic intermediate biosynthesis; chorismate biosynthesis; chorismate from D-erythrose 4-phosphate and phosphoenolpyruvate: step 2/7.</text>
</comment>
<evidence type="ECO:0000313" key="21">
    <source>
        <dbReference type="EMBL" id="QCU91017.1"/>
    </source>
</evidence>
<comment type="similarity">
    <text evidence="6 18">Belongs to the sugar phosphate cyclases superfamily. Dehydroquinate synthase family.</text>
</comment>
<dbReference type="EMBL" id="CP040602">
    <property type="protein sequence ID" value="QCU91017.1"/>
    <property type="molecule type" value="Genomic_DNA"/>
</dbReference>
<evidence type="ECO:0000256" key="3">
    <source>
        <dbReference type="ARBA" id="ARBA00003485"/>
    </source>
</evidence>
<dbReference type="FunFam" id="1.20.1090.10:FF:000002">
    <property type="entry name" value="3-dehydroquinate synthase"/>
    <property type="match status" value="1"/>
</dbReference>
<comment type="cofactor">
    <cofactor evidence="2 18">
        <name>NAD(+)</name>
        <dbReference type="ChEBI" id="CHEBI:57540"/>
    </cofactor>
</comment>
<dbReference type="KEGG" id="thig:FE785_10490"/>
<protein>
    <recommendedName>
        <fullName evidence="8 18">3-dehydroquinate synthase</fullName>
        <shortName evidence="18">DHQS</shortName>
        <ecNumber evidence="7 18">4.2.3.4</ecNumber>
    </recommendedName>
</protein>
<dbReference type="InterPro" id="IPR056179">
    <property type="entry name" value="DHQS_C"/>
</dbReference>
<dbReference type="InterPro" id="IPR016037">
    <property type="entry name" value="DHQ_synth_AroB"/>
</dbReference>
<evidence type="ECO:0000256" key="15">
    <source>
        <dbReference type="ARBA" id="ARBA00023141"/>
    </source>
</evidence>
<evidence type="ECO:0000256" key="7">
    <source>
        <dbReference type="ARBA" id="ARBA00013031"/>
    </source>
</evidence>
<feature type="binding site" evidence="18">
    <location>
        <position position="149"/>
    </location>
    <ligand>
        <name>NAD(+)</name>
        <dbReference type="ChEBI" id="CHEBI:57540"/>
    </ligand>
</feature>
<dbReference type="Pfam" id="PF24621">
    <property type="entry name" value="DHQS_C"/>
    <property type="match status" value="1"/>
</dbReference>
<dbReference type="HAMAP" id="MF_00110">
    <property type="entry name" value="DHQ_synthase"/>
    <property type="match status" value="1"/>
</dbReference>
<evidence type="ECO:0000256" key="6">
    <source>
        <dbReference type="ARBA" id="ARBA00005412"/>
    </source>
</evidence>
<dbReference type="Gene3D" id="1.20.1090.10">
    <property type="entry name" value="Dehydroquinate synthase-like - alpha domain"/>
    <property type="match status" value="1"/>
</dbReference>
<keyword evidence="12 18" id="KW-0547">Nucleotide-binding</keyword>
<dbReference type="GO" id="GO:0003856">
    <property type="term" value="F:3-dehydroquinate synthase activity"/>
    <property type="evidence" value="ECO:0007669"/>
    <property type="project" value="UniProtKB-UniRule"/>
</dbReference>
<dbReference type="GO" id="GO:0009423">
    <property type="term" value="P:chorismate biosynthetic process"/>
    <property type="evidence" value="ECO:0007669"/>
    <property type="project" value="UniProtKB-UniRule"/>
</dbReference>
<reference evidence="21 22" key="1">
    <citation type="submission" date="2019-05" db="EMBL/GenBank/DDBJ databases">
        <title>Thiomicrorhabdus sediminis sp. nov, a novel sulfur-oxidizing bacterium isolated from coastal sediment.</title>
        <authorList>
            <person name="Liu X."/>
        </authorList>
    </citation>
    <scope>NUCLEOTIDE SEQUENCE [LARGE SCALE GENOMIC DNA]</scope>
    <source>
        <strain evidence="21 22">G1</strain>
    </source>
</reference>
<feature type="binding site" evidence="18">
    <location>
        <begin position="103"/>
        <end position="107"/>
    </location>
    <ligand>
        <name>NAD(+)</name>
        <dbReference type="ChEBI" id="CHEBI:57540"/>
    </ligand>
</feature>
<evidence type="ECO:0000256" key="17">
    <source>
        <dbReference type="ARBA" id="ARBA00023285"/>
    </source>
</evidence>
<dbReference type="NCBIfam" id="TIGR01357">
    <property type="entry name" value="aroB"/>
    <property type="match status" value="1"/>
</dbReference>
<dbReference type="AlphaFoldDB" id="A0A4P9K9K4"/>
<evidence type="ECO:0000256" key="2">
    <source>
        <dbReference type="ARBA" id="ARBA00001911"/>
    </source>
</evidence>
<dbReference type="GO" id="GO:0005737">
    <property type="term" value="C:cytoplasm"/>
    <property type="evidence" value="ECO:0007669"/>
    <property type="project" value="UniProtKB-SubCell"/>
</dbReference>
<feature type="binding site" evidence="18">
    <location>
        <begin position="167"/>
        <end position="170"/>
    </location>
    <ligand>
        <name>NAD(+)</name>
        <dbReference type="ChEBI" id="CHEBI:57540"/>
    </ligand>
</feature>
<dbReference type="CDD" id="cd08195">
    <property type="entry name" value="DHQS"/>
    <property type="match status" value="1"/>
</dbReference>
<evidence type="ECO:0000256" key="5">
    <source>
        <dbReference type="ARBA" id="ARBA00004661"/>
    </source>
</evidence>
<dbReference type="GO" id="GO:0046872">
    <property type="term" value="F:metal ion binding"/>
    <property type="evidence" value="ECO:0007669"/>
    <property type="project" value="UniProtKB-KW"/>
</dbReference>
<keyword evidence="16 18" id="KW-0456">Lyase</keyword>
<evidence type="ECO:0000256" key="10">
    <source>
        <dbReference type="ARBA" id="ARBA00022605"/>
    </source>
</evidence>
<dbReference type="Proteomes" id="UP000304864">
    <property type="component" value="Chromosome"/>
</dbReference>
<comment type="catalytic activity">
    <reaction evidence="1 18">
        <text>7-phospho-2-dehydro-3-deoxy-D-arabino-heptonate = 3-dehydroquinate + phosphate</text>
        <dbReference type="Rhea" id="RHEA:21968"/>
        <dbReference type="ChEBI" id="CHEBI:32364"/>
        <dbReference type="ChEBI" id="CHEBI:43474"/>
        <dbReference type="ChEBI" id="CHEBI:58394"/>
        <dbReference type="EC" id="4.2.3.4"/>
    </reaction>
</comment>
<evidence type="ECO:0000256" key="8">
    <source>
        <dbReference type="ARBA" id="ARBA00017684"/>
    </source>
</evidence>
<dbReference type="UniPathway" id="UPA00053">
    <property type="reaction ID" value="UER00085"/>
</dbReference>
<evidence type="ECO:0000256" key="16">
    <source>
        <dbReference type="ARBA" id="ARBA00023239"/>
    </source>
</evidence>
<keyword evidence="22" id="KW-1185">Reference proteome</keyword>
<evidence type="ECO:0000256" key="12">
    <source>
        <dbReference type="ARBA" id="ARBA00022741"/>
    </source>
</evidence>
<dbReference type="PANTHER" id="PTHR43622">
    <property type="entry name" value="3-DEHYDROQUINATE SYNTHASE"/>
    <property type="match status" value="1"/>
</dbReference>
<keyword evidence="15 18" id="KW-0057">Aromatic amino acid biosynthesis</keyword>
<evidence type="ECO:0000256" key="4">
    <source>
        <dbReference type="ARBA" id="ARBA00004496"/>
    </source>
</evidence>
<feature type="binding site" evidence="18">
    <location>
        <begin position="69"/>
        <end position="74"/>
    </location>
    <ligand>
        <name>NAD(+)</name>
        <dbReference type="ChEBI" id="CHEBI:57540"/>
    </ligand>
</feature>
<feature type="domain" description="3-dehydroquinate synthase C-terminal" evidence="20">
    <location>
        <begin position="179"/>
        <end position="325"/>
    </location>
</feature>
<dbReference type="GO" id="GO:0000166">
    <property type="term" value="F:nucleotide binding"/>
    <property type="evidence" value="ECO:0007669"/>
    <property type="project" value="UniProtKB-KW"/>
</dbReference>
<feature type="binding site" evidence="18">
    <location>
        <begin position="127"/>
        <end position="128"/>
    </location>
    <ligand>
        <name>NAD(+)</name>
        <dbReference type="ChEBI" id="CHEBI:57540"/>
    </ligand>
</feature>
<evidence type="ECO:0000256" key="1">
    <source>
        <dbReference type="ARBA" id="ARBA00001393"/>
    </source>
</evidence>
<evidence type="ECO:0000259" key="19">
    <source>
        <dbReference type="Pfam" id="PF01761"/>
    </source>
</evidence>
<keyword evidence="10 18" id="KW-0028">Amino-acid biosynthesis</keyword>
<evidence type="ECO:0000256" key="11">
    <source>
        <dbReference type="ARBA" id="ARBA00022723"/>
    </source>
</evidence>
<comment type="function">
    <text evidence="3 18">Catalyzes the conversion of 3-deoxy-D-arabino-heptulosonate 7-phosphate (DAHP) to dehydroquinate (DHQ).</text>
</comment>
<dbReference type="InterPro" id="IPR050071">
    <property type="entry name" value="Dehydroquinate_synthase"/>
</dbReference>
<evidence type="ECO:0000256" key="14">
    <source>
        <dbReference type="ARBA" id="ARBA00023027"/>
    </source>
</evidence>